<feature type="transmembrane region" description="Helical" evidence="9">
    <location>
        <begin position="386"/>
        <end position="415"/>
    </location>
</feature>
<keyword evidence="7 9" id="KW-0472">Membrane</keyword>
<dbReference type="InterPro" id="IPR006668">
    <property type="entry name" value="Mg_transptr_MgtE_intracell_dom"/>
</dbReference>
<dbReference type="InterPro" id="IPR000644">
    <property type="entry name" value="CBS_dom"/>
</dbReference>
<dbReference type="GO" id="GO:0015095">
    <property type="term" value="F:magnesium ion transmembrane transporter activity"/>
    <property type="evidence" value="ECO:0007669"/>
    <property type="project" value="UniProtKB-UniRule"/>
</dbReference>
<dbReference type="PANTHER" id="PTHR43773">
    <property type="entry name" value="MAGNESIUM TRANSPORTER MGTE"/>
    <property type="match status" value="1"/>
</dbReference>
<sequence>MHDLLDPAAVTADPILFAELIDEHVADIVERLNDEPLERAAGALQLLPIDRTVEVFDRPELARAGELLLELPEELSGRVLAGMSADRAAAALRTLDGADRTTLLVRLDFETAAGLKHLLAYPPGTAGSLMTTEFVHVPITYTAAETLRHLREVESSRETIYAIHVLGPRRELLRVVTLRQLISADPAISIMAVGPDREPIAVDAATDREEVARLISIHDLLAVPVLNERRQVLGIVTVDDVIDAILAESTEDVQRFGGVEGTAEPYLAIGFPRMIGKRAGWLCALFIGEMLTASAMQHFEDELARAVVLTLFIPLIMSSGGNSGSQATSLLIRALALGQLRLRDWWRVALRELPTGMTLGAILGVIGMARIALWQTLGVYDYGVHWPLIAVTVAAGLVGVVTFGSFAGSMLPFVLKRLGFDPASASAPFVATLVDVTGLVIYFSIALVVLNGTLL</sequence>
<feature type="transmembrane region" description="Helical" evidence="9">
    <location>
        <begin position="353"/>
        <end position="374"/>
    </location>
</feature>
<evidence type="ECO:0000256" key="6">
    <source>
        <dbReference type="ARBA" id="ARBA00022989"/>
    </source>
</evidence>
<dbReference type="InterPro" id="IPR036739">
    <property type="entry name" value="SLC41_membr_dom_sf"/>
</dbReference>
<dbReference type="Gene3D" id="3.10.580.10">
    <property type="entry name" value="CBS-domain"/>
    <property type="match status" value="1"/>
</dbReference>
<keyword evidence="8" id="KW-0129">CBS domain</keyword>
<dbReference type="SMART" id="SM00924">
    <property type="entry name" value="MgtE_N"/>
    <property type="match status" value="1"/>
</dbReference>
<gene>
    <name evidence="11" type="ORF">GGQ63_000463</name>
</gene>
<dbReference type="Pfam" id="PF03448">
    <property type="entry name" value="MgtE_N"/>
    <property type="match status" value="1"/>
</dbReference>
<comment type="subcellular location">
    <subcellularLocation>
        <location evidence="9">Cell membrane</location>
        <topology evidence="9">Multi-pass membrane protein</topology>
    </subcellularLocation>
    <subcellularLocation>
        <location evidence="1">Membrane</location>
        <topology evidence="1">Multi-pass membrane protein</topology>
    </subcellularLocation>
</comment>
<dbReference type="AlphaFoldDB" id="A0A7W9FJE0"/>
<evidence type="ECO:0000256" key="5">
    <source>
        <dbReference type="ARBA" id="ARBA00022842"/>
    </source>
</evidence>
<dbReference type="PROSITE" id="PS51371">
    <property type="entry name" value="CBS"/>
    <property type="match status" value="1"/>
</dbReference>
<feature type="domain" description="CBS" evidence="10">
    <location>
        <begin position="195"/>
        <end position="253"/>
    </location>
</feature>
<comment type="subunit">
    <text evidence="9">Homodimer.</text>
</comment>
<keyword evidence="5 9" id="KW-0460">Magnesium</keyword>
<dbReference type="Proteomes" id="UP000523821">
    <property type="component" value="Unassembled WGS sequence"/>
</dbReference>
<evidence type="ECO:0000256" key="7">
    <source>
        <dbReference type="ARBA" id="ARBA00023136"/>
    </source>
</evidence>
<dbReference type="GO" id="GO:0046872">
    <property type="term" value="F:metal ion binding"/>
    <property type="evidence" value="ECO:0007669"/>
    <property type="project" value="UniProtKB-KW"/>
</dbReference>
<proteinExistence type="inferred from homology"/>
<keyword evidence="4 9" id="KW-0812">Transmembrane</keyword>
<evidence type="ECO:0000313" key="12">
    <source>
        <dbReference type="Proteomes" id="UP000523821"/>
    </source>
</evidence>
<evidence type="ECO:0000313" key="11">
    <source>
        <dbReference type="EMBL" id="MBB5751420.1"/>
    </source>
</evidence>
<dbReference type="InterPro" id="IPR046342">
    <property type="entry name" value="CBS_dom_sf"/>
</dbReference>
<evidence type="ECO:0000256" key="8">
    <source>
        <dbReference type="PROSITE-ProRule" id="PRU00703"/>
    </source>
</evidence>
<keyword evidence="9" id="KW-0479">Metal-binding</keyword>
<comment type="similarity">
    <text evidence="2 9">Belongs to the SLC41A transporter family.</text>
</comment>
<keyword evidence="12" id="KW-1185">Reference proteome</keyword>
<dbReference type="SMART" id="SM00116">
    <property type="entry name" value="CBS"/>
    <property type="match status" value="1"/>
</dbReference>
<keyword evidence="3 9" id="KW-0813">Transport</keyword>
<dbReference type="EMBL" id="JACHOO010000001">
    <property type="protein sequence ID" value="MBB5751420.1"/>
    <property type="molecule type" value="Genomic_DNA"/>
</dbReference>
<evidence type="ECO:0000256" key="1">
    <source>
        <dbReference type="ARBA" id="ARBA00004141"/>
    </source>
</evidence>
<dbReference type="SUPFAM" id="SSF158791">
    <property type="entry name" value="MgtE N-terminal domain-like"/>
    <property type="match status" value="1"/>
</dbReference>
<name>A0A7W9FJE0_9HYPH</name>
<evidence type="ECO:0000256" key="2">
    <source>
        <dbReference type="ARBA" id="ARBA00009749"/>
    </source>
</evidence>
<organism evidence="11 12">
    <name type="scientific">Prosthecomicrobium pneumaticum</name>
    <dbReference type="NCBI Taxonomy" id="81895"/>
    <lineage>
        <taxon>Bacteria</taxon>
        <taxon>Pseudomonadati</taxon>
        <taxon>Pseudomonadota</taxon>
        <taxon>Alphaproteobacteria</taxon>
        <taxon>Hyphomicrobiales</taxon>
        <taxon>Kaistiaceae</taxon>
        <taxon>Prosthecomicrobium</taxon>
    </lineage>
</organism>
<dbReference type="Pfam" id="PF01769">
    <property type="entry name" value="MgtE"/>
    <property type="match status" value="1"/>
</dbReference>
<dbReference type="InterPro" id="IPR006667">
    <property type="entry name" value="SLC41_membr_dom"/>
</dbReference>
<comment type="caution">
    <text evidence="9">Lacks conserved residue(s) required for the propagation of feature annotation.</text>
</comment>
<dbReference type="InterPro" id="IPR006669">
    <property type="entry name" value="MgtE_transporter"/>
</dbReference>
<evidence type="ECO:0000256" key="4">
    <source>
        <dbReference type="ARBA" id="ARBA00022692"/>
    </source>
</evidence>
<dbReference type="NCBIfam" id="TIGR00400">
    <property type="entry name" value="mgtE"/>
    <property type="match status" value="1"/>
</dbReference>
<comment type="function">
    <text evidence="9">Acts as a magnesium transporter.</text>
</comment>
<keyword evidence="6 9" id="KW-1133">Transmembrane helix</keyword>
<dbReference type="SUPFAM" id="SSF54631">
    <property type="entry name" value="CBS-domain pair"/>
    <property type="match status" value="1"/>
</dbReference>
<dbReference type="SUPFAM" id="SSF161093">
    <property type="entry name" value="MgtE membrane domain-like"/>
    <property type="match status" value="1"/>
</dbReference>
<comment type="caution">
    <text evidence="11">The sequence shown here is derived from an EMBL/GenBank/DDBJ whole genome shotgun (WGS) entry which is preliminary data.</text>
</comment>
<dbReference type="PANTHER" id="PTHR43773:SF1">
    <property type="entry name" value="MAGNESIUM TRANSPORTER MGTE"/>
    <property type="match status" value="1"/>
</dbReference>
<keyword evidence="9" id="KW-1003">Cell membrane</keyword>
<evidence type="ECO:0000256" key="9">
    <source>
        <dbReference type="RuleBase" id="RU362011"/>
    </source>
</evidence>
<accession>A0A7W9FJE0</accession>
<evidence type="ECO:0000256" key="3">
    <source>
        <dbReference type="ARBA" id="ARBA00022448"/>
    </source>
</evidence>
<dbReference type="InterPro" id="IPR038076">
    <property type="entry name" value="MgtE_N_sf"/>
</dbReference>
<dbReference type="Pfam" id="PF00571">
    <property type="entry name" value="CBS"/>
    <property type="match status" value="1"/>
</dbReference>
<evidence type="ECO:0000259" key="10">
    <source>
        <dbReference type="PROSITE" id="PS51371"/>
    </source>
</evidence>
<dbReference type="CDD" id="cd04606">
    <property type="entry name" value="CBS_pair_Mg_transporter"/>
    <property type="match status" value="1"/>
</dbReference>
<reference evidence="11 12" key="1">
    <citation type="submission" date="2020-08" db="EMBL/GenBank/DDBJ databases">
        <title>Genomic Encyclopedia of Type Strains, Phase IV (KMG-IV): sequencing the most valuable type-strain genomes for metagenomic binning, comparative biology and taxonomic classification.</title>
        <authorList>
            <person name="Goeker M."/>
        </authorList>
    </citation>
    <scope>NUCLEOTIDE SEQUENCE [LARGE SCALE GENOMIC DNA]</scope>
    <source>
        <strain evidence="11 12">DSM 16268</strain>
    </source>
</reference>
<dbReference type="Gene3D" id="1.10.357.20">
    <property type="entry name" value="SLC41 divalent cation transporters, integral membrane domain"/>
    <property type="match status" value="1"/>
</dbReference>
<dbReference type="Gene3D" id="1.25.60.10">
    <property type="entry name" value="MgtE N-terminal domain-like"/>
    <property type="match status" value="1"/>
</dbReference>
<feature type="transmembrane region" description="Helical" evidence="9">
    <location>
        <begin position="427"/>
        <end position="450"/>
    </location>
</feature>
<protein>
    <recommendedName>
        <fullName evidence="9">Magnesium transporter MgtE</fullName>
    </recommendedName>
</protein>
<dbReference type="RefSeq" id="WP_183852068.1">
    <property type="nucleotide sequence ID" value="NZ_JACHOO010000001.1"/>
</dbReference>
<dbReference type="GO" id="GO:0005886">
    <property type="term" value="C:plasma membrane"/>
    <property type="evidence" value="ECO:0007669"/>
    <property type="project" value="UniProtKB-SubCell"/>
</dbReference>